<dbReference type="EMBL" id="BDGE01000044">
    <property type="protein sequence ID" value="GBE93061.1"/>
    <property type="molecule type" value="Genomic_DNA"/>
</dbReference>
<accession>A0A2H6LIM1</accession>
<name>A0A2H6LIM1_9NOSO</name>
<proteinExistence type="predicted"/>
<reference evidence="2" key="1">
    <citation type="journal article" date="2018" name="Genome Announc.">
        <title>Draft Genome Sequence of the Nitrogen-Fixing and Hormogonia-Inducing Cyanobacterium Nostoc cycadae Strain WK-1, Isolated from the Coralloid Roots of Cycas revoluta.</title>
        <authorList>
            <person name="Kanesaki Y."/>
            <person name="Hirose M."/>
            <person name="Hirose Y."/>
            <person name="Fujisawa T."/>
            <person name="Nakamura Y."/>
            <person name="Watanabe S."/>
            <person name="Matsunaga S."/>
            <person name="Uchida H."/>
            <person name="Murakami A."/>
        </authorList>
    </citation>
    <scope>NUCLEOTIDE SEQUENCE [LARGE SCALE GENOMIC DNA]</scope>
    <source>
        <strain evidence="2">WK-1</strain>
    </source>
</reference>
<keyword evidence="2" id="KW-1185">Reference proteome</keyword>
<dbReference type="Proteomes" id="UP000236527">
    <property type="component" value="Unassembled WGS sequence"/>
</dbReference>
<protein>
    <submittedName>
        <fullName evidence="1">Uncharacterized protein</fullName>
    </submittedName>
</protein>
<evidence type="ECO:0000313" key="1">
    <source>
        <dbReference type="EMBL" id="GBE93061.1"/>
    </source>
</evidence>
<sequence length="210" mass="24619">MRVHQEITERIRYVERFEVLVSGKSLHYGKPTNLRSDEYPFSRAANRQMPISKWLETRFSQTYPGFQASVIYPNGSTVSPDIPIGVVRDAYKEISSLYGQSMRFKFYSNDQSSIIKLKTNLKKAGIETKFASPSILWLWQWYTVESEILRIHLPMFHRLALPNILKSFISSKDIGFEFNFSSDRYHLFEANSDYSYFGMEQFRLLKSFSS</sequence>
<dbReference type="AlphaFoldDB" id="A0A2H6LIM1"/>
<organism evidence="1 2">
    <name type="scientific">Nostoc cycadae WK-1</name>
    <dbReference type="NCBI Taxonomy" id="1861711"/>
    <lineage>
        <taxon>Bacteria</taxon>
        <taxon>Bacillati</taxon>
        <taxon>Cyanobacteriota</taxon>
        <taxon>Cyanophyceae</taxon>
        <taxon>Nostocales</taxon>
        <taxon>Nostocaceae</taxon>
        <taxon>Nostoc</taxon>
    </lineage>
</organism>
<evidence type="ECO:0000313" key="2">
    <source>
        <dbReference type="Proteomes" id="UP000236527"/>
    </source>
</evidence>
<gene>
    <name evidence="1" type="ORF">NCWK1_2821</name>
</gene>
<comment type="caution">
    <text evidence="1">The sequence shown here is derived from an EMBL/GenBank/DDBJ whole genome shotgun (WGS) entry which is preliminary data.</text>
</comment>